<sequence>MEKEAATEHKSSSGFLLGTGILLPLTLQNRRAGKSENLITRILKYSGTGPALIYIPHYCRKWKSDSLGISNDSSLIVPFAETGNSGKVFGVVINSAGEERAVEKGGHVIQCRYFDAKSLAIDG</sequence>
<accession>A0AAV4WMA0</accession>
<reference evidence="1 2" key="1">
    <citation type="submission" date="2021-06" db="EMBL/GenBank/DDBJ databases">
        <title>Caerostris extrusa draft genome.</title>
        <authorList>
            <person name="Kono N."/>
            <person name="Arakawa K."/>
        </authorList>
    </citation>
    <scope>NUCLEOTIDE SEQUENCE [LARGE SCALE GENOMIC DNA]</scope>
</reference>
<comment type="caution">
    <text evidence="1">The sequence shown here is derived from an EMBL/GenBank/DDBJ whole genome shotgun (WGS) entry which is preliminary data.</text>
</comment>
<dbReference type="AlphaFoldDB" id="A0AAV4WMA0"/>
<dbReference type="EMBL" id="BPLR01016414">
    <property type="protein sequence ID" value="GIY83651.1"/>
    <property type="molecule type" value="Genomic_DNA"/>
</dbReference>
<organism evidence="1 2">
    <name type="scientific">Caerostris extrusa</name>
    <name type="common">Bark spider</name>
    <name type="synonym">Caerostris bankana</name>
    <dbReference type="NCBI Taxonomy" id="172846"/>
    <lineage>
        <taxon>Eukaryota</taxon>
        <taxon>Metazoa</taxon>
        <taxon>Ecdysozoa</taxon>
        <taxon>Arthropoda</taxon>
        <taxon>Chelicerata</taxon>
        <taxon>Arachnida</taxon>
        <taxon>Araneae</taxon>
        <taxon>Araneomorphae</taxon>
        <taxon>Entelegynae</taxon>
        <taxon>Araneoidea</taxon>
        <taxon>Araneidae</taxon>
        <taxon>Caerostris</taxon>
    </lineage>
</organism>
<proteinExistence type="predicted"/>
<protein>
    <submittedName>
        <fullName evidence="1">Uncharacterized protein</fullName>
    </submittedName>
</protein>
<gene>
    <name evidence="1" type="ORF">CEXT_462451</name>
</gene>
<keyword evidence="2" id="KW-1185">Reference proteome</keyword>
<name>A0AAV4WMA0_CAEEX</name>
<dbReference type="Proteomes" id="UP001054945">
    <property type="component" value="Unassembled WGS sequence"/>
</dbReference>
<evidence type="ECO:0000313" key="1">
    <source>
        <dbReference type="EMBL" id="GIY83651.1"/>
    </source>
</evidence>
<evidence type="ECO:0000313" key="2">
    <source>
        <dbReference type="Proteomes" id="UP001054945"/>
    </source>
</evidence>